<dbReference type="EMBL" id="BFEA01000008">
    <property type="protein sequence ID" value="GBG59978.1"/>
    <property type="molecule type" value="Genomic_DNA"/>
</dbReference>
<proteinExistence type="predicted"/>
<sequence>MEGSTIKLGSLRRNFVLLARQSSRSDSGFGILRVPYILLPLLRATVEARFGKVLWDPPLERTRGFKNLISKRYDLEPAARDRVTSKLLLHSQYGPVEVPVVTQDTPCCAVHKWYGHPSFHGTCLQGISQQQFEAFLNGERIQHKGKTIQRQGSRLLTLTEGAPLRSQASPPPVESVPSRGDTTGATDVGHPEAAMDVTERGEVSKAALPEVEMQAVERLARSAASQTQVIEKGPVRRLDVTRVERQDRSCPYGRDGAMQRTPPVQGASKPSASVTQLAQVGHRLKDVDAAVSDPFVVFPLVLSWTDSDLKLLTLFQSEDRLAIPFVAFKHDPVIQQVDQEVLKWMGSSYRLRHWPKIPWIKLPKTLADGVERSVVFVLYEAQACGQVSVPLPNMRWIPLALLSTPDGAIARTVRLQGIWSVEILHELSVQFPPDLGLFSTAFAGLSTQPWLDVLVPLLGLNVAWFSSLIFGTSNLGTGSLWSSCVCPFGDFDMLIGTYIA</sequence>
<accession>A0A388JQD4</accession>
<feature type="region of interest" description="Disordered" evidence="1">
    <location>
        <begin position="161"/>
        <end position="189"/>
    </location>
</feature>
<protein>
    <submittedName>
        <fullName evidence="2">Uncharacterized protein</fullName>
    </submittedName>
</protein>
<organism evidence="2 3">
    <name type="scientific">Chara braunii</name>
    <name type="common">Braun's stonewort</name>
    <dbReference type="NCBI Taxonomy" id="69332"/>
    <lineage>
        <taxon>Eukaryota</taxon>
        <taxon>Viridiplantae</taxon>
        <taxon>Streptophyta</taxon>
        <taxon>Charophyceae</taxon>
        <taxon>Charales</taxon>
        <taxon>Characeae</taxon>
        <taxon>Chara</taxon>
    </lineage>
</organism>
<evidence type="ECO:0000313" key="2">
    <source>
        <dbReference type="EMBL" id="GBG59978.1"/>
    </source>
</evidence>
<name>A0A388JQD4_CHABU</name>
<comment type="caution">
    <text evidence="2">The sequence shown here is derived from an EMBL/GenBank/DDBJ whole genome shotgun (WGS) entry which is preliminary data.</text>
</comment>
<gene>
    <name evidence="2" type="ORF">CBR_g309</name>
</gene>
<dbReference type="AlphaFoldDB" id="A0A388JQD4"/>
<evidence type="ECO:0000256" key="1">
    <source>
        <dbReference type="SAM" id="MobiDB-lite"/>
    </source>
</evidence>
<feature type="region of interest" description="Disordered" evidence="1">
    <location>
        <begin position="246"/>
        <end position="269"/>
    </location>
</feature>
<keyword evidence="3" id="KW-1185">Reference proteome</keyword>
<reference evidence="2 3" key="1">
    <citation type="journal article" date="2018" name="Cell">
        <title>The Chara Genome: Secondary Complexity and Implications for Plant Terrestrialization.</title>
        <authorList>
            <person name="Nishiyama T."/>
            <person name="Sakayama H."/>
            <person name="Vries J.D."/>
            <person name="Buschmann H."/>
            <person name="Saint-Marcoux D."/>
            <person name="Ullrich K.K."/>
            <person name="Haas F.B."/>
            <person name="Vanderstraeten L."/>
            <person name="Becker D."/>
            <person name="Lang D."/>
            <person name="Vosolsobe S."/>
            <person name="Rombauts S."/>
            <person name="Wilhelmsson P.K.I."/>
            <person name="Janitza P."/>
            <person name="Kern R."/>
            <person name="Heyl A."/>
            <person name="Rumpler F."/>
            <person name="Villalobos L.I.A.C."/>
            <person name="Clay J.M."/>
            <person name="Skokan R."/>
            <person name="Toyoda A."/>
            <person name="Suzuki Y."/>
            <person name="Kagoshima H."/>
            <person name="Schijlen E."/>
            <person name="Tajeshwar N."/>
            <person name="Catarino B."/>
            <person name="Hetherington A.J."/>
            <person name="Saltykova A."/>
            <person name="Bonnot C."/>
            <person name="Breuninger H."/>
            <person name="Symeonidi A."/>
            <person name="Radhakrishnan G.V."/>
            <person name="Van Nieuwerburgh F."/>
            <person name="Deforce D."/>
            <person name="Chang C."/>
            <person name="Karol K.G."/>
            <person name="Hedrich R."/>
            <person name="Ulvskov P."/>
            <person name="Glockner G."/>
            <person name="Delwiche C.F."/>
            <person name="Petrasek J."/>
            <person name="Van de Peer Y."/>
            <person name="Friml J."/>
            <person name="Beilby M."/>
            <person name="Dolan L."/>
            <person name="Kohara Y."/>
            <person name="Sugano S."/>
            <person name="Fujiyama A."/>
            <person name="Delaux P.-M."/>
            <person name="Quint M."/>
            <person name="TheiBen G."/>
            <person name="Hagemann M."/>
            <person name="Harholt J."/>
            <person name="Dunand C."/>
            <person name="Zachgo S."/>
            <person name="Langdale J."/>
            <person name="Maumus F."/>
            <person name="Straeten D.V.D."/>
            <person name="Gould S.B."/>
            <person name="Rensing S.A."/>
        </authorList>
    </citation>
    <scope>NUCLEOTIDE SEQUENCE [LARGE SCALE GENOMIC DNA]</scope>
    <source>
        <strain evidence="2 3">S276</strain>
    </source>
</reference>
<evidence type="ECO:0000313" key="3">
    <source>
        <dbReference type="Proteomes" id="UP000265515"/>
    </source>
</evidence>
<dbReference type="Gramene" id="GBG59978">
    <property type="protein sequence ID" value="GBG59978"/>
    <property type="gene ID" value="CBR_g309"/>
</dbReference>
<dbReference type="Proteomes" id="UP000265515">
    <property type="component" value="Unassembled WGS sequence"/>
</dbReference>